<keyword evidence="16" id="KW-0732">Signal</keyword>
<evidence type="ECO:0000256" key="16">
    <source>
        <dbReference type="SAM" id="SignalP"/>
    </source>
</evidence>
<gene>
    <name evidence="18" type="primary">katB</name>
    <name evidence="18" type="ORF">M1B34_05895</name>
</gene>
<evidence type="ECO:0000256" key="14">
    <source>
        <dbReference type="PIRSR" id="PIRSR038928-2"/>
    </source>
</evidence>
<dbReference type="InterPro" id="IPR024708">
    <property type="entry name" value="Catalase_AS"/>
</dbReference>
<dbReference type="EMBL" id="JALQCW010000009">
    <property type="protein sequence ID" value="MCK9797287.1"/>
    <property type="molecule type" value="Genomic_DNA"/>
</dbReference>
<reference evidence="18 19" key="1">
    <citation type="journal article" date="2022" name="Int. J. Syst. Evol. Microbiol.">
        <title>Pseudomonas aegrilactucae sp. nov. and Pseudomonas morbosilactucae sp. nov., pathogens causing bacterial rot of lettuce in Japan.</title>
        <authorList>
            <person name="Sawada H."/>
            <person name="Fujikawa T."/>
            <person name="Satou M."/>
        </authorList>
    </citation>
    <scope>NUCLEOTIDE SEQUENCE [LARGE SCALE GENOMIC DNA]</scope>
    <source>
        <strain evidence="18 19">MAFF 302030</strain>
    </source>
</reference>
<evidence type="ECO:0000256" key="3">
    <source>
        <dbReference type="ARBA" id="ARBA00005329"/>
    </source>
</evidence>
<keyword evidence="7 14" id="KW-0349">Heme</keyword>
<dbReference type="GO" id="GO:0020037">
    <property type="term" value="F:heme binding"/>
    <property type="evidence" value="ECO:0007669"/>
    <property type="project" value="InterPro"/>
</dbReference>
<keyword evidence="11 15" id="KW-0376">Hydrogen peroxide</keyword>
<organism evidence="18 19">
    <name type="scientific">Pseudomonas morbosilactucae</name>
    <dbReference type="NCBI Taxonomy" id="2938197"/>
    <lineage>
        <taxon>Bacteria</taxon>
        <taxon>Pseudomonadati</taxon>
        <taxon>Pseudomonadota</taxon>
        <taxon>Gammaproteobacteria</taxon>
        <taxon>Pseudomonadales</taxon>
        <taxon>Pseudomonadaceae</taxon>
        <taxon>Pseudomonas</taxon>
    </lineage>
</organism>
<dbReference type="PROSITE" id="PS00437">
    <property type="entry name" value="CATALASE_1"/>
    <property type="match status" value="1"/>
</dbReference>
<evidence type="ECO:0000256" key="6">
    <source>
        <dbReference type="ARBA" id="ARBA00022559"/>
    </source>
</evidence>
<evidence type="ECO:0000259" key="17">
    <source>
        <dbReference type="SMART" id="SM01060"/>
    </source>
</evidence>
<dbReference type="Pfam" id="PF00199">
    <property type="entry name" value="Catalase"/>
    <property type="match status" value="1"/>
</dbReference>
<dbReference type="SMART" id="SM01060">
    <property type="entry name" value="Catalase"/>
    <property type="match status" value="1"/>
</dbReference>
<keyword evidence="9 15" id="KW-0560">Oxidoreductase</keyword>
<dbReference type="PANTHER" id="PTHR11465">
    <property type="entry name" value="CATALASE"/>
    <property type="match status" value="1"/>
</dbReference>
<evidence type="ECO:0000256" key="12">
    <source>
        <dbReference type="ARBA" id="ARBA00049254"/>
    </source>
</evidence>
<dbReference type="AlphaFoldDB" id="A0A9X2C4N1"/>
<keyword evidence="6 15" id="KW-0575">Peroxidase</keyword>
<dbReference type="GO" id="GO:0042744">
    <property type="term" value="P:hydrogen peroxide catabolic process"/>
    <property type="evidence" value="ECO:0007669"/>
    <property type="project" value="UniProtKB-KW"/>
</dbReference>
<dbReference type="InterPro" id="IPR010582">
    <property type="entry name" value="Catalase_immune_responsive"/>
</dbReference>
<dbReference type="InterPro" id="IPR018028">
    <property type="entry name" value="Catalase"/>
</dbReference>
<comment type="caution">
    <text evidence="18">The sequence shown here is derived from an EMBL/GenBank/DDBJ whole genome shotgun (WGS) entry which is preliminary data.</text>
</comment>
<dbReference type="GO" id="GO:0042542">
    <property type="term" value="P:response to hydrogen peroxide"/>
    <property type="evidence" value="ECO:0007669"/>
    <property type="project" value="TreeGrafter"/>
</dbReference>
<dbReference type="GO" id="GO:0005737">
    <property type="term" value="C:cytoplasm"/>
    <property type="evidence" value="ECO:0007669"/>
    <property type="project" value="TreeGrafter"/>
</dbReference>
<dbReference type="RefSeq" id="WP_268264649.1">
    <property type="nucleotide sequence ID" value="NZ_JALQCW010000009.1"/>
</dbReference>
<protein>
    <recommendedName>
        <fullName evidence="5 15">Catalase</fullName>
        <ecNumber evidence="4 15">1.11.1.6</ecNumber>
    </recommendedName>
</protein>
<dbReference type="InterPro" id="IPR024711">
    <property type="entry name" value="Catalase_clade1/3"/>
</dbReference>
<evidence type="ECO:0000313" key="18">
    <source>
        <dbReference type="EMBL" id="MCK9797287.1"/>
    </source>
</evidence>
<dbReference type="PROSITE" id="PS51402">
    <property type="entry name" value="CATALASE_3"/>
    <property type="match status" value="1"/>
</dbReference>
<evidence type="ECO:0000256" key="11">
    <source>
        <dbReference type="ARBA" id="ARBA00023324"/>
    </source>
</evidence>
<dbReference type="CDD" id="cd08154">
    <property type="entry name" value="catalase_clade_1"/>
    <property type="match status" value="1"/>
</dbReference>
<dbReference type="PANTHER" id="PTHR11465:SF23">
    <property type="entry name" value="CATALASE-2"/>
    <property type="match status" value="1"/>
</dbReference>
<dbReference type="FunFam" id="2.40.180.10:FF:000002">
    <property type="entry name" value="Catalase"/>
    <property type="match status" value="1"/>
</dbReference>
<dbReference type="PROSITE" id="PS00438">
    <property type="entry name" value="CATALASE_2"/>
    <property type="match status" value="1"/>
</dbReference>
<feature type="signal peptide" evidence="16">
    <location>
        <begin position="1"/>
        <end position="30"/>
    </location>
</feature>
<feature type="active site" evidence="13">
    <location>
        <position position="153"/>
    </location>
</feature>
<evidence type="ECO:0000256" key="10">
    <source>
        <dbReference type="ARBA" id="ARBA00023004"/>
    </source>
</evidence>
<comment type="cofactor">
    <cofactor evidence="1 14">
        <name>heme</name>
        <dbReference type="ChEBI" id="CHEBI:30413"/>
    </cofactor>
</comment>
<evidence type="ECO:0000313" key="19">
    <source>
        <dbReference type="Proteomes" id="UP001155059"/>
    </source>
</evidence>
<evidence type="ECO:0000256" key="9">
    <source>
        <dbReference type="ARBA" id="ARBA00023002"/>
    </source>
</evidence>
<dbReference type="PIRSF" id="PIRSF038928">
    <property type="entry name" value="Catalase_clade1-3"/>
    <property type="match status" value="1"/>
</dbReference>
<evidence type="ECO:0000256" key="15">
    <source>
        <dbReference type="RuleBase" id="RU000498"/>
    </source>
</evidence>
<dbReference type="InterPro" id="IPR020835">
    <property type="entry name" value="Catalase_sf"/>
</dbReference>
<dbReference type="SUPFAM" id="SSF56634">
    <property type="entry name" value="Heme-dependent catalase-like"/>
    <property type="match status" value="1"/>
</dbReference>
<dbReference type="Pfam" id="PF06628">
    <property type="entry name" value="Catalase-rel"/>
    <property type="match status" value="1"/>
</dbReference>
<dbReference type="InterPro" id="IPR002226">
    <property type="entry name" value="Catalase_haem_BS"/>
</dbReference>
<dbReference type="PRINTS" id="PR00067">
    <property type="entry name" value="CATALASE"/>
</dbReference>
<reference evidence="18 19" key="2">
    <citation type="journal article" date="2023" name="Plant Pathol.">
        <title>Dismantling and reorganizing Pseudomonas marginalis sensu#lato.</title>
        <authorList>
            <person name="Sawada H."/>
            <person name="Fujikawa T."/>
            <person name="Satou M."/>
        </authorList>
    </citation>
    <scope>NUCLEOTIDE SEQUENCE [LARGE SCALE GENOMIC DNA]</scope>
    <source>
        <strain evidence="18 19">MAFF 302030</strain>
    </source>
</reference>
<dbReference type="GO" id="GO:0004096">
    <property type="term" value="F:catalase activity"/>
    <property type="evidence" value="ECO:0007669"/>
    <property type="project" value="UniProtKB-EC"/>
</dbReference>
<name>A0A9X2C4N1_9PSED</name>
<dbReference type="GO" id="GO:0046872">
    <property type="term" value="F:metal ion binding"/>
    <property type="evidence" value="ECO:0007669"/>
    <property type="project" value="UniProtKB-KW"/>
</dbReference>
<feature type="active site" evidence="13">
    <location>
        <position position="81"/>
    </location>
</feature>
<evidence type="ECO:0000256" key="7">
    <source>
        <dbReference type="ARBA" id="ARBA00022617"/>
    </source>
</evidence>
<proteinExistence type="inferred from homology"/>
<comment type="similarity">
    <text evidence="3 15">Belongs to the catalase family.</text>
</comment>
<feature type="binding site" description="axial binding residue" evidence="14">
    <location>
        <position position="361"/>
    </location>
    <ligand>
        <name>heme</name>
        <dbReference type="ChEBI" id="CHEBI:30413"/>
    </ligand>
    <ligandPart>
        <name>Fe</name>
        <dbReference type="ChEBI" id="CHEBI:18248"/>
    </ligandPart>
</feature>
<dbReference type="EC" id="1.11.1.6" evidence="4 15"/>
<keyword evidence="10 14" id="KW-0408">Iron</keyword>
<feature type="chain" id="PRO_5040917066" description="Catalase" evidence="16">
    <location>
        <begin position="31"/>
        <end position="513"/>
    </location>
</feature>
<evidence type="ECO:0000256" key="4">
    <source>
        <dbReference type="ARBA" id="ARBA00012314"/>
    </source>
</evidence>
<comment type="catalytic activity">
    <reaction evidence="12 15">
        <text>2 H2O2 = O2 + 2 H2O</text>
        <dbReference type="Rhea" id="RHEA:20309"/>
        <dbReference type="ChEBI" id="CHEBI:15377"/>
        <dbReference type="ChEBI" id="CHEBI:15379"/>
        <dbReference type="ChEBI" id="CHEBI:16240"/>
        <dbReference type="EC" id="1.11.1.6"/>
    </reaction>
</comment>
<evidence type="ECO:0000256" key="13">
    <source>
        <dbReference type="PIRSR" id="PIRSR038928-1"/>
    </source>
</evidence>
<dbReference type="Proteomes" id="UP001155059">
    <property type="component" value="Unassembled WGS sequence"/>
</dbReference>
<feature type="domain" description="Catalase core" evidence="17">
    <location>
        <begin position="34"/>
        <end position="414"/>
    </location>
</feature>
<evidence type="ECO:0000256" key="5">
    <source>
        <dbReference type="ARBA" id="ARBA00014132"/>
    </source>
</evidence>
<evidence type="ECO:0000256" key="2">
    <source>
        <dbReference type="ARBA" id="ARBA00002974"/>
    </source>
</evidence>
<keyword evidence="8 14" id="KW-0479">Metal-binding</keyword>
<dbReference type="Gene3D" id="2.40.180.10">
    <property type="entry name" value="Catalase core domain"/>
    <property type="match status" value="1"/>
</dbReference>
<comment type="function">
    <text evidence="2">Decomposes hydrogen peroxide into water and oxygen; serves to protect cells from the toxic effects of hydrogen peroxide.</text>
</comment>
<evidence type="ECO:0000256" key="8">
    <source>
        <dbReference type="ARBA" id="ARBA00022723"/>
    </source>
</evidence>
<dbReference type="InterPro" id="IPR011614">
    <property type="entry name" value="Catalase_core"/>
</dbReference>
<sequence length="513" mass="56711">MTATFGLGALSQRRILGILAASMLSLSVQAATLTRDNGAAVGDNQNSQTAGATGPVLLQDVQLIQKLQRFDRERIPERVVHARGTGAHGVFTVTDNLSDLTRAKVFSSGEVTPVFVRFSSVVHGNHSPETLRDPRGFATKFYTAEGNWDLVGNNFPTFFIRDAIKFPDMVHAFKPDPRTNLDDDSRRFDFFSHVPEATRTLTELYSNAGTPASYREMDGNGVHAYKLINAKGEVHYVKFHWKSLQGLNNLDPQQVVQVQGRDYSHMTHDLVSHIKQGDFPKWDLYVQVLKPEDLAKFDFDPLDATKIWPGIAERKVGQMVLNRNPANVFQETEQVAMAPSNLVPGIEPSEDRLLQGRVFSYADTQMYRLGANALQLPINAPKVAVNNGNQDGALNGGQTSTGVNYQPSRLLPREEPQSARYSALPLSGSTQQAKIQREQNFKQAGDLYRSFSKKERQDLIDSFGGSLATTDDESKHIILSFLYKADPEYGTGVTQVAKGDLARVKALAAKLSD</sequence>
<evidence type="ECO:0000256" key="1">
    <source>
        <dbReference type="ARBA" id="ARBA00001971"/>
    </source>
</evidence>
<accession>A0A9X2C4N1</accession>